<protein>
    <recommendedName>
        <fullName evidence="4">Secreted protein</fullName>
    </recommendedName>
</protein>
<reference evidence="2 3" key="1">
    <citation type="submission" date="2015-02" db="EMBL/GenBank/DDBJ databases">
        <title>Two Pseudomonas sp. nov., isolated from raw milk.</title>
        <authorList>
            <person name="Wenning M."/>
            <person name="von Neubeck M."/>
            <person name="Huptas C."/>
            <person name="Scherer S."/>
        </authorList>
    </citation>
    <scope>NUCLEOTIDE SEQUENCE [LARGE SCALE GENOMIC DNA]</scope>
    <source>
        <strain evidence="2 3">DSM 29164</strain>
    </source>
</reference>
<name>A0A0R3AG07_9PSED</name>
<dbReference type="AlphaFoldDB" id="A0A0R3AG07"/>
<evidence type="ECO:0000256" key="1">
    <source>
        <dbReference type="SAM" id="SignalP"/>
    </source>
</evidence>
<evidence type="ECO:0000313" key="2">
    <source>
        <dbReference type="EMBL" id="KRP72118.1"/>
    </source>
</evidence>
<dbReference type="EMBL" id="JYLN01000004">
    <property type="protein sequence ID" value="KRP72118.1"/>
    <property type="molecule type" value="Genomic_DNA"/>
</dbReference>
<feature type="signal peptide" evidence="1">
    <location>
        <begin position="1"/>
        <end position="25"/>
    </location>
</feature>
<organism evidence="2 3">
    <name type="scientific">Pseudomonas paralactis</name>
    <dbReference type="NCBI Taxonomy" id="1615673"/>
    <lineage>
        <taxon>Bacteria</taxon>
        <taxon>Pseudomonadati</taxon>
        <taxon>Pseudomonadota</taxon>
        <taxon>Gammaproteobacteria</taxon>
        <taxon>Pseudomonadales</taxon>
        <taxon>Pseudomonadaceae</taxon>
        <taxon>Pseudomonas</taxon>
    </lineage>
</organism>
<keyword evidence="1" id="KW-0732">Signal</keyword>
<proteinExistence type="predicted"/>
<sequence>MPNLMTSSGFVSAVFVLFATVNENAAATPISSAPTFVVPQNFAIVVRAGENGFSWVSSRTDNRSMQEVRAVGSARLETR</sequence>
<dbReference type="PATRIC" id="fig|1615673.3.peg.3493"/>
<feature type="chain" id="PRO_5006431638" description="Secreted protein" evidence="1">
    <location>
        <begin position="26"/>
        <end position="79"/>
    </location>
</feature>
<evidence type="ECO:0008006" key="4">
    <source>
        <dbReference type="Google" id="ProtNLM"/>
    </source>
</evidence>
<dbReference type="Proteomes" id="UP000050852">
    <property type="component" value="Unassembled WGS sequence"/>
</dbReference>
<accession>A0A0R3AG07</accession>
<gene>
    <name evidence="2" type="ORF">TX23_12220</name>
</gene>
<comment type="caution">
    <text evidence="2">The sequence shown here is derived from an EMBL/GenBank/DDBJ whole genome shotgun (WGS) entry which is preliminary data.</text>
</comment>
<evidence type="ECO:0000313" key="3">
    <source>
        <dbReference type="Proteomes" id="UP000050852"/>
    </source>
</evidence>
<dbReference type="Gene3D" id="2.60.120.10">
    <property type="entry name" value="Jelly Rolls"/>
    <property type="match status" value="1"/>
</dbReference>
<dbReference type="InterPro" id="IPR014710">
    <property type="entry name" value="RmlC-like_jellyroll"/>
</dbReference>
<dbReference type="RefSeq" id="WP_057702383.1">
    <property type="nucleotide sequence ID" value="NZ_JABWQI010000019.1"/>
</dbReference>